<feature type="region of interest" description="Disordered" evidence="1">
    <location>
        <begin position="51"/>
        <end position="70"/>
    </location>
</feature>
<feature type="region of interest" description="Disordered" evidence="1">
    <location>
        <begin position="1"/>
        <end position="45"/>
    </location>
</feature>
<reference evidence="4" key="1">
    <citation type="submission" date="2017-02" db="UniProtKB">
        <authorList>
            <consortium name="WormBaseParasite"/>
        </authorList>
    </citation>
    <scope>IDENTIFICATION</scope>
</reference>
<evidence type="ECO:0000313" key="3">
    <source>
        <dbReference type="Proteomes" id="UP000274429"/>
    </source>
</evidence>
<gene>
    <name evidence="2" type="ORF">TTAC_LOCUS3554</name>
</gene>
<evidence type="ECO:0000313" key="4">
    <source>
        <dbReference type="WBParaSite" id="TTAC_0000357001-mRNA-1"/>
    </source>
</evidence>
<dbReference type="WBParaSite" id="TTAC_0000357001-mRNA-1">
    <property type="protein sequence ID" value="TTAC_0000357001-mRNA-1"/>
    <property type="gene ID" value="TTAC_0000357001"/>
</dbReference>
<evidence type="ECO:0000256" key="1">
    <source>
        <dbReference type="SAM" id="MobiDB-lite"/>
    </source>
</evidence>
<protein>
    <submittedName>
        <fullName evidence="2 4">Uncharacterized protein</fullName>
    </submittedName>
</protein>
<dbReference type="STRING" id="6205.A0A0R3WS30"/>
<dbReference type="EMBL" id="UYWX01002630">
    <property type="protein sequence ID" value="VDM22864.1"/>
    <property type="molecule type" value="Genomic_DNA"/>
</dbReference>
<feature type="compositionally biased region" description="Low complexity" evidence="1">
    <location>
        <begin position="32"/>
        <end position="41"/>
    </location>
</feature>
<evidence type="ECO:0000313" key="2">
    <source>
        <dbReference type="EMBL" id="VDM22864.1"/>
    </source>
</evidence>
<organism evidence="4">
    <name type="scientific">Hydatigena taeniaeformis</name>
    <name type="common">Feline tapeworm</name>
    <name type="synonym">Taenia taeniaeformis</name>
    <dbReference type="NCBI Taxonomy" id="6205"/>
    <lineage>
        <taxon>Eukaryota</taxon>
        <taxon>Metazoa</taxon>
        <taxon>Spiralia</taxon>
        <taxon>Lophotrochozoa</taxon>
        <taxon>Platyhelminthes</taxon>
        <taxon>Cestoda</taxon>
        <taxon>Eucestoda</taxon>
        <taxon>Cyclophyllidea</taxon>
        <taxon>Taeniidae</taxon>
        <taxon>Hydatigera</taxon>
    </lineage>
</organism>
<accession>A0A0R3WS30</accession>
<sequence length="119" mass="12913">MPYRTFATRSSRPSERFEQLSRGNRGSGGKGDSSSPKTTTSSRKRVNVVTFRPSPSPVDEIEKNETQASPLELSRGAITLRPFSSTSKSGAVPRREFRAVAMGSPASAPIISPKFRRVG</sequence>
<dbReference type="AlphaFoldDB" id="A0A0R3WS30"/>
<keyword evidence="3" id="KW-1185">Reference proteome</keyword>
<dbReference type="Proteomes" id="UP000274429">
    <property type="component" value="Unassembled WGS sequence"/>
</dbReference>
<reference evidence="2 3" key="2">
    <citation type="submission" date="2018-11" db="EMBL/GenBank/DDBJ databases">
        <authorList>
            <consortium name="Pathogen Informatics"/>
        </authorList>
    </citation>
    <scope>NUCLEOTIDE SEQUENCE [LARGE SCALE GENOMIC DNA]</scope>
</reference>
<name>A0A0R3WS30_HYDTA</name>
<proteinExistence type="predicted"/>